<accession>A0A8B7NUV3</accession>
<gene>
    <name evidence="3" type="primary">LOC108674097</name>
</gene>
<evidence type="ECO:0000313" key="2">
    <source>
        <dbReference type="Proteomes" id="UP000694843"/>
    </source>
</evidence>
<reference evidence="3" key="1">
    <citation type="submission" date="2025-08" db="UniProtKB">
        <authorList>
            <consortium name="RefSeq"/>
        </authorList>
    </citation>
    <scope>IDENTIFICATION</scope>
    <source>
        <tissue evidence="3">Whole organism</tissue>
    </source>
</reference>
<dbReference type="GeneID" id="108674097"/>
<organism evidence="2 3">
    <name type="scientific">Hyalella azteca</name>
    <name type="common">Amphipod</name>
    <dbReference type="NCBI Taxonomy" id="294128"/>
    <lineage>
        <taxon>Eukaryota</taxon>
        <taxon>Metazoa</taxon>
        <taxon>Ecdysozoa</taxon>
        <taxon>Arthropoda</taxon>
        <taxon>Crustacea</taxon>
        <taxon>Multicrustacea</taxon>
        <taxon>Malacostraca</taxon>
        <taxon>Eumalacostraca</taxon>
        <taxon>Peracarida</taxon>
        <taxon>Amphipoda</taxon>
        <taxon>Senticaudata</taxon>
        <taxon>Talitrida</taxon>
        <taxon>Talitroidea</taxon>
        <taxon>Hyalellidae</taxon>
        <taxon>Hyalella</taxon>
    </lineage>
</organism>
<name>A0A8B7NUV3_HYAAZ</name>
<dbReference type="OMA" id="NELIWIP"/>
<dbReference type="OrthoDB" id="6359149at2759"/>
<proteinExistence type="predicted"/>
<dbReference type="PANTHER" id="PTHR33053:SF9">
    <property type="entry name" value="AGAP000105-PA"/>
    <property type="match status" value="1"/>
</dbReference>
<dbReference type="KEGG" id="hazt:108674097"/>
<sequence length="690" mass="77113">MEQKPYSELSTRQKRRRIVEVDDKINKELTTESVTSCIILSDDEESLDKSRNVASLQNDSVGRTAETAPGTSSSNAGPGSIESIEPDEPLLLETSIGNNLLQEVPTLEEAVDENGATRANLSDVTKIETAIRNFSIDCPNFPNQQMNCLLHHLHSFFPGIILTAKTLKKEGQVDVAIKKLHHGRYAHLNNWQESISNHLKLAKFQDPKLFLNINIDGIPLYHDARNFHAYPILLELCIPEEPKIICVGVYLSEFGDSNKMPDVNDYLEDFVQEMSLMLGKGLTIDTTHIKVCIKAFVCDAPARSVLKKIVNHNSYAGCERCVQKGTYAGGHVVLDKMNAPLRSDRDFMAQTDPAHHKEGPESIIQRLGIGMVSNFPLDYMHLTCLGVMKRMLCRLKHSKKGEVKCNLDNTKQKLLDDEIDAFSSHVPSDFNRKLAGGFGSLAYWKATELRLFMLYAGIVVFSGILPESYYLHFLNFSLAMRILLSRNQMSNVENARTLLKNFVSSSKELYGLSFLSYNVHSLIHLPDDYVKYGSLDTVSCFPFENYLGVAVKGRLSGRNKPLEQICRHLSLENKKFSSVKSAVKMGKTNKCIWASGSLLKSGLIGDRDNCIMLKSGEIAVITAIDKNSLTVDILQKQSLFLNPVDSQLLGIHKVHSSNKQAVVTLEQIHSKMMLVPKNDGYIAIKLLHSK</sequence>
<dbReference type="AlphaFoldDB" id="A0A8B7NUV3"/>
<dbReference type="PANTHER" id="PTHR33053">
    <property type="entry name" value="PROTEIN, PUTATIVE-RELATED"/>
    <property type="match status" value="1"/>
</dbReference>
<protein>
    <submittedName>
        <fullName evidence="3">Uncharacterized protein LOC108674097</fullName>
    </submittedName>
</protein>
<evidence type="ECO:0000313" key="3">
    <source>
        <dbReference type="RefSeq" id="XP_018017490.2"/>
    </source>
</evidence>
<feature type="region of interest" description="Disordered" evidence="1">
    <location>
        <begin position="41"/>
        <end position="85"/>
    </location>
</feature>
<feature type="compositionally biased region" description="Polar residues" evidence="1">
    <location>
        <begin position="52"/>
        <end position="61"/>
    </location>
</feature>
<keyword evidence="2" id="KW-1185">Reference proteome</keyword>
<dbReference type="RefSeq" id="XP_018017490.2">
    <property type="nucleotide sequence ID" value="XM_018162001.2"/>
</dbReference>
<evidence type="ECO:0000256" key="1">
    <source>
        <dbReference type="SAM" id="MobiDB-lite"/>
    </source>
</evidence>
<dbReference type="Proteomes" id="UP000694843">
    <property type="component" value="Unplaced"/>
</dbReference>